<sequence length="35" mass="3955">MHNAGASNQTVHIEEKELYLDRGAWQVTTGDLRLT</sequence>
<reference evidence="1" key="1">
    <citation type="submission" date="2014-09" db="EMBL/GenBank/DDBJ databases">
        <authorList>
            <person name="Magalhaes I.L.F."/>
            <person name="Oliveira U."/>
            <person name="Santos F.R."/>
            <person name="Vidigal T.H.D.A."/>
            <person name="Brescovit A.D."/>
            <person name="Santos A.J."/>
        </authorList>
    </citation>
    <scope>NUCLEOTIDE SEQUENCE</scope>
    <source>
        <tissue evidence="1">Shoot tissue taken approximately 20 cm above the soil surface</tissue>
    </source>
</reference>
<reference evidence="1" key="2">
    <citation type="journal article" date="2015" name="Data Brief">
        <title>Shoot transcriptome of the giant reed, Arundo donax.</title>
        <authorList>
            <person name="Barrero R.A."/>
            <person name="Guerrero F.D."/>
            <person name="Moolhuijzen P."/>
            <person name="Goolsby J.A."/>
            <person name="Tidwell J."/>
            <person name="Bellgard S.E."/>
            <person name="Bellgard M.I."/>
        </authorList>
    </citation>
    <scope>NUCLEOTIDE SEQUENCE</scope>
    <source>
        <tissue evidence="1">Shoot tissue taken approximately 20 cm above the soil surface</tissue>
    </source>
</reference>
<organism evidence="1">
    <name type="scientific">Arundo donax</name>
    <name type="common">Giant reed</name>
    <name type="synonym">Donax arundinaceus</name>
    <dbReference type="NCBI Taxonomy" id="35708"/>
    <lineage>
        <taxon>Eukaryota</taxon>
        <taxon>Viridiplantae</taxon>
        <taxon>Streptophyta</taxon>
        <taxon>Embryophyta</taxon>
        <taxon>Tracheophyta</taxon>
        <taxon>Spermatophyta</taxon>
        <taxon>Magnoliopsida</taxon>
        <taxon>Liliopsida</taxon>
        <taxon>Poales</taxon>
        <taxon>Poaceae</taxon>
        <taxon>PACMAD clade</taxon>
        <taxon>Arundinoideae</taxon>
        <taxon>Arundineae</taxon>
        <taxon>Arundo</taxon>
    </lineage>
</organism>
<dbReference type="EMBL" id="GBRH01250486">
    <property type="protein sequence ID" value="JAD47409.1"/>
    <property type="molecule type" value="Transcribed_RNA"/>
</dbReference>
<evidence type="ECO:0000313" key="1">
    <source>
        <dbReference type="EMBL" id="JAD47409.1"/>
    </source>
</evidence>
<proteinExistence type="predicted"/>
<accession>A0A0A9A6U1</accession>
<name>A0A0A9A6U1_ARUDO</name>
<protein>
    <submittedName>
        <fullName evidence="1">Uncharacterized protein</fullName>
    </submittedName>
</protein>
<dbReference type="AlphaFoldDB" id="A0A0A9A6U1"/>